<dbReference type="EMBL" id="MGAG01000023">
    <property type="protein sequence ID" value="OGK40602.1"/>
    <property type="molecule type" value="Genomic_DNA"/>
</dbReference>
<accession>A0A1F7IB70</accession>
<dbReference type="Proteomes" id="UP000177698">
    <property type="component" value="Unassembled WGS sequence"/>
</dbReference>
<organism evidence="1 2">
    <name type="scientific">Candidatus Roizmanbacteria bacterium RIFCSPLOWO2_01_FULL_37_12</name>
    <dbReference type="NCBI Taxonomy" id="1802056"/>
    <lineage>
        <taxon>Bacteria</taxon>
        <taxon>Candidatus Roizmaniibacteriota</taxon>
    </lineage>
</organism>
<proteinExistence type="predicted"/>
<evidence type="ECO:0000313" key="2">
    <source>
        <dbReference type="Proteomes" id="UP000177698"/>
    </source>
</evidence>
<sequence length="145" mass="17028">MARISKLKLKPEILEKLFSLFFEIVGKKNKKEEFQKVIKELLSPVERVMVAKRIAIIYLLLKEIDYLVIEDVLKVSSATIARYKFIIEKSDGIVPSFKKILLNDKILLFLNEFFDTLFPPGTYGTNWKSAWQRKFEIQRKKTEGI</sequence>
<comment type="caution">
    <text evidence="1">The sequence shown here is derived from an EMBL/GenBank/DDBJ whole genome shotgun (WGS) entry which is preliminary data.</text>
</comment>
<dbReference type="InterPro" id="IPR010921">
    <property type="entry name" value="Trp_repressor/repl_initiator"/>
</dbReference>
<dbReference type="GO" id="GO:0043565">
    <property type="term" value="F:sequence-specific DNA binding"/>
    <property type="evidence" value="ECO:0007669"/>
    <property type="project" value="InterPro"/>
</dbReference>
<dbReference type="SUPFAM" id="SSF48295">
    <property type="entry name" value="TrpR-like"/>
    <property type="match status" value="1"/>
</dbReference>
<protein>
    <submittedName>
        <fullName evidence="1">Uncharacterized protein</fullName>
    </submittedName>
</protein>
<dbReference type="Pfam" id="PF01371">
    <property type="entry name" value="Trp_repressor"/>
    <property type="match status" value="1"/>
</dbReference>
<dbReference type="GO" id="GO:0003700">
    <property type="term" value="F:DNA-binding transcription factor activity"/>
    <property type="evidence" value="ECO:0007669"/>
    <property type="project" value="InterPro"/>
</dbReference>
<dbReference type="Gene3D" id="1.10.1270.10">
    <property type="entry name" value="TrpR-like"/>
    <property type="match status" value="1"/>
</dbReference>
<dbReference type="InterPro" id="IPR038116">
    <property type="entry name" value="TrpR-like_sf"/>
</dbReference>
<name>A0A1F7IB70_9BACT</name>
<evidence type="ECO:0000313" key="1">
    <source>
        <dbReference type="EMBL" id="OGK40602.1"/>
    </source>
</evidence>
<reference evidence="1 2" key="1">
    <citation type="journal article" date="2016" name="Nat. Commun.">
        <title>Thousands of microbial genomes shed light on interconnected biogeochemical processes in an aquifer system.</title>
        <authorList>
            <person name="Anantharaman K."/>
            <person name="Brown C.T."/>
            <person name="Hug L.A."/>
            <person name="Sharon I."/>
            <person name="Castelle C.J."/>
            <person name="Probst A.J."/>
            <person name="Thomas B.C."/>
            <person name="Singh A."/>
            <person name="Wilkins M.J."/>
            <person name="Karaoz U."/>
            <person name="Brodie E.L."/>
            <person name="Williams K.H."/>
            <person name="Hubbard S.S."/>
            <person name="Banfield J.F."/>
        </authorList>
    </citation>
    <scope>NUCLEOTIDE SEQUENCE [LARGE SCALE GENOMIC DNA]</scope>
</reference>
<dbReference type="InterPro" id="IPR000831">
    <property type="entry name" value="Trp_repress"/>
</dbReference>
<gene>
    <name evidence="1" type="ORF">A2954_00285</name>
</gene>
<dbReference type="AlphaFoldDB" id="A0A1F7IB70"/>